<protein>
    <submittedName>
        <fullName evidence="2">Uncharacterized protein</fullName>
    </submittedName>
</protein>
<name>A0AAD4IAG0_9PLEO</name>
<dbReference type="AlphaFoldDB" id="A0AAD4IAG0"/>
<evidence type="ECO:0000256" key="1">
    <source>
        <dbReference type="SAM" id="MobiDB-lite"/>
    </source>
</evidence>
<sequence>MPAFPLCKVFRTNDAGSPQIQRQPPMLAVTEPKGSQQTPKRKHSVYDEQNKNSPVSFKKMCQPESPATPAMRPSILLSNKPVSPPKHNEALDTPSKHAIQHPPSSFTESPAASSKPLEDYGLRLPPPRKAGPTPSEKFAILPEKVARST</sequence>
<keyword evidence="3" id="KW-1185">Reference proteome</keyword>
<accession>A0AAD4IAG0</accession>
<dbReference type="Proteomes" id="UP001199106">
    <property type="component" value="Unassembled WGS sequence"/>
</dbReference>
<evidence type="ECO:0000313" key="3">
    <source>
        <dbReference type="Proteomes" id="UP001199106"/>
    </source>
</evidence>
<feature type="compositionally biased region" description="Polar residues" evidence="1">
    <location>
        <begin position="102"/>
        <end position="112"/>
    </location>
</feature>
<comment type="caution">
    <text evidence="2">The sequence shown here is derived from an EMBL/GenBank/DDBJ whole genome shotgun (WGS) entry which is preliminary data.</text>
</comment>
<dbReference type="EMBL" id="JAANER010000004">
    <property type="protein sequence ID" value="KAG9191029.1"/>
    <property type="molecule type" value="Genomic_DNA"/>
</dbReference>
<gene>
    <name evidence="2" type="ORF">G6011_09117</name>
</gene>
<proteinExistence type="predicted"/>
<organism evidence="2 3">
    <name type="scientific">Alternaria panax</name>
    <dbReference type="NCBI Taxonomy" id="48097"/>
    <lineage>
        <taxon>Eukaryota</taxon>
        <taxon>Fungi</taxon>
        <taxon>Dikarya</taxon>
        <taxon>Ascomycota</taxon>
        <taxon>Pezizomycotina</taxon>
        <taxon>Dothideomycetes</taxon>
        <taxon>Pleosporomycetidae</taxon>
        <taxon>Pleosporales</taxon>
        <taxon>Pleosporineae</taxon>
        <taxon>Pleosporaceae</taxon>
        <taxon>Alternaria</taxon>
        <taxon>Alternaria sect. Panax</taxon>
    </lineage>
</organism>
<evidence type="ECO:0000313" key="2">
    <source>
        <dbReference type="EMBL" id="KAG9191029.1"/>
    </source>
</evidence>
<reference evidence="2" key="1">
    <citation type="submission" date="2021-07" db="EMBL/GenBank/DDBJ databases">
        <title>Genome Resource of American Ginseng Black Spot Pathogen Alternaria panax.</title>
        <authorList>
            <person name="Qiu C."/>
            <person name="Wang W."/>
            <person name="Liu Z."/>
        </authorList>
    </citation>
    <scope>NUCLEOTIDE SEQUENCE</scope>
    <source>
        <strain evidence="2">BNCC115425</strain>
    </source>
</reference>
<feature type="region of interest" description="Disordered" evidence="1">
    <location>
        <begin position="1"/>
        <end position="149"/>
    </location>
</feature>